<gene>
    <name evidence="3" type="ORF">V202x_34510</name>
</gene>
<accession>A0A517WXS9</accession>
<feature type="transmembrane region" description="Helical" evidence="1">
    <location>
        <begin position="27"/>
        <end position="44"/>
    </location>
</feature>
<feature type="domain" description="PEGA" evidence="2">
    <location>
        <begin position="48"/>
        <end position="92"/>
    </location>
</feature>
<proteinExistence type="predicted"/>
<dbReference type="OrthoDB" id="272812at2"/>
<evidence type="ECO:0000313" key="4">
    <source>
        <dbReference type="Proteomes" id="UP000318384"/>
    </source>
</evidence>
<evidence type="ECO:0000256" key="1">
    <source>
        <dbReference type="SAM" id="Phobius"/>
    </source>
</evidence>
<keyword evidence="1" id="KW-0472">Membrane</keyword>
<reference evidence="3 4" key="1">
    <citation type="submission" date="2019-03" db="EMBL/GenBank/DDBJ databases">
        <title>Deep-cultivation of Planctomycetes and their phenomic and genomic characterization uncovers novel biology.</title>
        <authorList>
            <person name="Wiegand S."/>
            <person name="Jogler M."/>
            <person name="Boedeker C."/>
            <person name="Pinto D."/>
            <person name="Vollmers J."/>
            <person name="Rivas-Marin E."/>
            <person name="Kohn T."/>
            <person name="Peeters S.H."/>
            <person name="Heuer A."/>
            <person name="Rast P."/>
            <person name="Oberbeckmann S."/>
            <person name="Bunk B."/>
            <person name="Jeske O."/>
            <person name="Meyerdierks A."/>
            <person name="Storesund J.E."/>
            <person name="Kallscheuer N."/>
            <person name="Luecker S."/>
            <person name="Lage O.M."/>
            <person name="Pohl T."/>
            <person name="Merkel B.J."/>
            <person name="Hornburger P."/>
            <person name="Mueller R.-W."/>
            <person name="Bruemmer F."/>
            <person name="Labrenz M."/>
            <person name="Spormann A.M."/>
            <person name="Op den Camp H."/>
            <person name="Overmann J."/>
            <person name="Amann R."/>
            <person name="Jetten M.S.M."/>
            <person name="Mascher T."/>
            <person name="Medema M.H."/>
            <person name="Devos D.P."/>
            <person name="Kaster A.-K."/>
            <person name="Ovreas L."/>
            <person name="Rohde M."/>
            <person name="Galperin M.Y."/>
            <person name="Jogler C."/>
        </authorList>
    </citation>
    <scope>NUCLEOTIDE SEQUENCE [LARGE SCALE GENOMIC DNA]</scope>
    <source>
        <strain evidence="3 4">V202</strain>
    </source>
</reference>
<keyword evidence="1" id="KW-1133">Transmembrane helix</keyword>
<dbReference type="EMBL" id="CP037422">
    <property type="protein sequence ID" value="QDU10054.1"/>
    <property type="molecule type" value="Genomic_DNA"/>
</dbReference>
<protein>
    <submittedName>
        <fullName evidence="3">PEGA domain protein</fullName>
    </submittedName>
</protein>
<keyword evidence="1" id="KW-0812">Transmembrane</keyword>
<sequence length="157" mass="17657">MSHPFSIVNSGSGLPNSDYLNTAMKRGVLVVALVLITFGQFGCVHRRMTIRSVPSGALVKVDGEEIGYTPTSVDFTYYATREITLTKDGYETQTIMQKVQTPWYQVFPLDAVSDNLLPFEVTNRYEFTYQLQPKVVVPTEELLNRGNLLRSETQIGQ</sequence>
<evidence type="ECO:0000259" key="2">
    <source>
        <dbReference type="Pfam" id="PF08308"/>
    </source>
</evidence>
<dbReference type="RefSeq" id="WP_145177287.1">
    <property type="nucleotide sequence ID" value="NZ_CP037422.1"/>
</dbReference>
<dbReference type="AlphaFoldDB" id="A0A517WXS9"/>
<dbReference type="Pfam" id="PF08308">
    <property type="entry name" value="PEGA"/>
    <property type="match status" value="1"/>
</dbReference>
<name>A0A517WXS9_9PLAN</name>
<dbReference type="InterPro" id="IPR013229">
    <property type="entry name" value="PEGA"/>
</dbReference>
<organism evidence="3 4">
    <name type="scientific">Gimesia aquarii</name>
    <dbReference type="NCBI Taxonomy" id="2527964"/>
    <lineage>
        <taxon>Bacteria</taxon>
        <taxon>Pseudomonadati</taxon>
        <taxon>Planctomycetota</taxon>
        <taxon>Planctomycetia</taxon>
        <taxon>Planctomycetales</taxon>
        <taxon>Planctomycetaceae</taxon>
        <taxon>Gimesia</taxon>
    </lineage>
</organism>
<evidence type="ECO:0000313" key="3">
    <source>
        <dbReference type="EMBL" id="QDU10054.1"/>
    </source>
</evidence>
<dbReference type="Proteomes" id="UP000318384">
    <property type="component" value="Chromosome"/>
</dbReference>
<keyword evidence="4" id="KW-1185">Reference proteome</keyword>